<evidence type="ECO:0000256" key="1">
    <source>
        <dbReference type="ARBA" id="ARBA00023016"/>
    </source>
</evidence>
<sequence length="231" mass="26660">MYLLPLFLLSNFHSGQSNSFAWSRDRNPLDPTLVSSSFIQPDIFSHVFDRYPAVNFNRGVLDFSPKSWFDLLNRKPSIRSYIEDNVYKITMNMKRYNAEQISVKVMDRWIVVEFEIKQDTLSQQSVKRFLLPQRANADQVTATLYNDGILLIAAPLKLVNEKNIEIEQKEESFYPNNSKKETRIPQTTVPSDNEKETGPTTEAVVEKKTVENDVNREEVTVAEKPGPKPEK</sequence>
<accession>A0AAW2G8A9</accession>
<dbReference type="InterPro" id="IPR008978">
    <property type="entry name" value="HSP20-like_chaperone"/>
</dbReference>
<comment type="caution">
    <text evidence="7">The sequence shown here is derived from an EMBL/GenBank/DDBJ whole genome shotgun (WGS) entry which is preliminary data.</text>
</comment>
<feature type="chain" id="PRO_5043677152" description="SHSP domain-containing protein" evidence="5">
    <location>
        <begin position="18"/>
        <end position="231"/>
    </location>
</feature>
<dbReference type="InterPro" id="IPR001436">
    <property type="entry name" value="Alpha-crystallin/sHSP_animal"/>
</dbReference>
<dbReference type="GO" id="GO:0005737">
    <property type="term" value="C:cytoplasm"/>
    <property type="evidence" value="ECO:0007669"/>
    <property type="project" value="TreeGrafter"/>
</dbReference>
<dbReference type="SUPFAM" id="SSF49764">
    <property type="entry name" value="HSP20-like chaperones"/>
    <property type="match status" value="1"/>
</dbReference>
<feature type="region of interest" description="Disordered" evidence="4">
    <location>
        <begin position="175"/>
        <end position="231"/>
    </location>
</feature>
<evidence type="ECO:0000313" key="7">
    <source>
        <dbReference type="EMBL" id="KAL0124464.1"/>
    </source>
</evidence>
<evidence type="ECO:0000313" key="8">
    <source>
        <dbReference type="Proteomes" id="UP001430953"/>
    </source>
</evidence>
<proteinExistence type="inferred from homology"/>
<evidence type="ECO:0000256" key="4">
    <source>
        <dbReference type="SAM" id="MobiDB-lite"/>
    </source>
</evidence>
<evidence type="ECO:0000259" key="6">
    <source>
        <dbReference type="PROSITE" id="PS01031"/>
    </source>
</evidence>
<organism evidence="7 8">
    <name type="scientific">Cardiocondyla obscurior</name>
    <dbReference type="NCBI Taxonomy" id="286306"/>
    <lineage>
        <taxon>Eukaryota</taxon>
        <taxon>Metazoa</taxon>
        <taxon>Ecdysozoa</taxon>
        <taxon>Arthropoda</taxon>
        <taxon>Hexapoda</taxon>
        <taxon>Insecta</taxon>
        <taxon>Pterygota</taxon>
        <taxon>Neoptera</taxon>
        <taxon>Endopterygota</taxon>
        <taxon>Hymenoptera</taxon>
        <taxon>Apocrita</taxon>
        <taxon>Aculeata</taxon>
        <taxon>Formicoidea</taxon>
        <taxon>Formicidae</taxon>
        <taxon>Myrmicinae</taxon>
        <taxon>Cardiocondyla</taxon>
    </lineage>
</organism>
<dbReference type="Pfam" id="PF00011">
    <property type="entry name" value="HSP20"/>
    <property type="match status" value="1"/>
</dbReference>
<dbReference type="GO" id="GO:0042026">
    <property type="term" value="P:protein refolding"/>
    <property type="evidence" value="ECO:0007669"/>
    <property type="project" value="TreeGrafter"/>
</dbReference>
<keyword evidence="5" id="KW-0732">Signal</keyword>
<dbReference type="InterPro" id="IPR002068">
    <property type="entry name" value="A-crystallin/Hsp20_dom"/>
</dbReference>
<feature type="signal peptide" evidence="5">
    <location>
        <begin position="1"/>
        <end position="17"/>
    </location>
</feature>
<evidence type="ECO:0000256" key="2">
    <source>
        <dbReference type="PROSITE-ProRule" id="PRU00285"/>
    </source>
</evidence>
<feature type="domain" description="SHSP" evidence="6">
    <location>
        <begin position="69"/>
        <end position="169"/>
    </location>
</feature>
<feature type="compositionally biased region" description="Basic and acidic residues" evidence="4">
    <location>
        <begin position="204"/>
        <end position="231"/>
    </location>
</feature>
<dbReference type="GO" id="GO:0005634">
    <property type="term" value="C:nucleus"/>
    <property type="evidence" value="ECO:0007669"/>
    <property type="project" value="TreeGrafter"/>
</dbReference>
<dbReference type="Proteomes" id="UP001430953">
    <property type="component" value="Unassembled WGS sequence"/>
</dbReference>
<dbReference type="PANTHER" id="PTHR45640">
    <property type="entry name" value="HEAT SHOCK PROTEIN HSP-12.2-RELATED"/>
    <property type="match status" value="1"/>
</dbReference>
<dbReference type="CDD" id="cd06526">
    <property type="entry name" value="metazoan_ACD"/>
    <property type="match status" value="1"/>
</dbReference>
<gene>
    <name evidence="7" type="ORF">PUN28_006360</name>
</gene>
<dbReference type="GO" id="GO:0009408">
    <property type="term" value="P:response to heat"/>
    <property type="evidence" value="ECO:0007669"/>
    <property type="project" value="TreeGrafter"/>
</dbReference>
<dbReference type="GO" id="GO:0051082">
    <property type="term" value="F:unfolded protein binding"/>
    <property type="evidence" value="ECO:0007669"/>
    <property type="project" value="TreeGrafter"/>
</dbReference>
<evidence type="ECO:0000256" key="5">
    <source>
        <dbReference type="SAM" id="SignalP"/>
    </source>
</evidence>
<evidence type="ECO:0000256" key="3">
    <source>
        <dbReference type="RuleBase" id="RU003616"/>
    </source>
</evidence>
<comment type="similarity">
    <text evidence="2 3">Belongs to the small heat shock protein (HSP20) family.</text>
</comment>
<name>A0AAW2G8A9_9HYME</name>
<reference evidence="7 8" key="1">
    <citation type="submission" date="2023-03" db="EMBL/GenBank/DDBJ databases">
        <title>High recombination rates correlate with genetic variation in Cardiocondyla obscurior ants.</title>
        <authorList>
            <person name="Errbii M."/>
        </authorList>
    </citation>
    <scope>NUCLEOTIDE SEQUENCE [LARGE SCALE GENOMIC DNA]</scope>
    <source>
        <strain evidence="7">Alpha-2009</strain>
        <tissue evidence="7">Whole body</tissue>
    </source>
</reference>
<dbReference type="Gene3D" id="2.60.40.790">
    <property type="match status" value="1"/>
</dbReference>
<dbReference type="AlphaFoldDB" id="A0AAW2G8A9"/>
<keyword evidence="1" id="KW-0346">Stress response</keyword>
<protein>
    <recommendedName>
        <fullName evidence="6">SHSP domain-containing protein</fullName>
    </recommendedName>
</protein>
<dbReference type="PROSITE" id="PS01031">
    <property type="entry name" value="SHSP"/>
    <property type="match status" value="1"/>
</dbReference>
<keyword evidence="8" id="KW-1185">Reference proteome</keyword>
<dbReference type="EMBL" id="JADYXP020000005">
    <property type="protein sequence ID" value="KAL0124464.1"/>
    <property type="molecule type" value="Genomic_DNA"/>
</dbReference>
<dbReference type="PANTHER" id="PTHR45640:SF13">
    <property type="entry name" value="HEAT SHOCK PROTEIN 22-RELATED"/>
    <property type="match status" value="1"/>
</dbReference>